<dbReference type="NCBIfam" id="TIGR01510">
    <property type="entry name" value="coaD_prev_kdtB"/>
    <property type="match status" value="1"/>
</dbReference>
<feature type="binding site" evidence="9">
    <location>
        <position position="43"/>
    </location>
    <ligand>
        <name>substrate</name>
    </ligand>
</feature>
<evidence type="ECO:0000313" key="11">
    <source>
        <dbReference type="EMBL" id="PSR34648.1"/>
    </source>
</evidence>
<feature type="binding site" evidence="9">
    <location>
        <position position="100"/>
    </location>
    <ligand>
        <name>ATP</name>
        <dbReference type="ChEBI" id="CHEBI:30616"/>
    </ligand>
</feature>
<evidence type="ECO:0000256" key="6">
    <source>
        <dbReference type="ARBA" id="ARBA00022842"/>
    </source>
</evidence>
<evidence type="ECO:0000256" key="3">
    <source>
        <dbReference type="ARBA" id="ARBA00022695"/>
    </source>
</evidence>
<keyword evidence="5 9" id="KW-0067">ATP-binding</keyword>
<comment type="subunit">
    <text evidence="9">Homohexamer.</text>
</comment>
<comment type="subcellular location">
    <subcellularLocation>
        <location evidence="9">Cytoplasm</location>
    </subcellularLocation>
</comment>
<comment type="caution">
    <text evidence="11">The sequence shown here is derived from an EMBL/GenBank/DDBJ whole genome shotgun (WGS) entry which is preliminary data.</text>
</comment>
<feature type="site" description="Transition state stabilizer" evidence="9">
    <location>
        <position position="19"/>
    </location>
</feature>
<keyword evidence="3 9" id="KW-0548">Nucleotidyltransferase</keyword>
<dbReference type="EMBL" id="PXYW01000007">
    <property type="protein sequence ID" value="PSR34648.1"/>
    <property type="molecule type" value="Genomic_DNA"/>
</dbReference>
<dbReference type="GO" id="GO:0015937">
    <property type="term" value="P:coenzyme A biosynthetic process"/>
    <property type="evidence" value="ECO:0007669"/>
    <property type="project" value="UniProtKB-UniRule"/>
</dbReference>
<organism evidence="11 12">
    <name type="scientific">Sulfobacillus benefaciens</name>
    <dbReference type="NCBI Taxonomy" id="453960"/>
    <lineage>
        <taxon>Bacteria</taxon>
        <taxon>Bacillati</taxon>
        <taxon>Bacillota</taxon>
        <taxon>Clostridia</taxon>
        <taxon>Eubacteriales</taxon>
        <taxon>Clostridiales Family XVII. Incertae Sedis</taxon>
        <taxon>Sulfobacillus</taxon>
    </lineage>
</organism>
<evidence type="ECO:0000256" key="1">
    <source>
        <dbReference type="ARBA" id="ARBA00022490"/>
    </source>
</evidence>
<sequence>MNHSHALYPGSFDPIHNGHLDVIERAARMFQSLRITVFVNSSKAPLFSAEERVELVRAATRHIPGVTVEQSRDLLVRYAEAQGFDIVIRGLRAVLDFDYEFQIALMNRKMAPGVETIFMLTSEHHAYLSSTLVKELARYGADVSELVPAPVASALIQKFSQTEGDHHD</sequence>
<reference evidence="11 12" key="1">
    <citation type="journal article" date="2014" name="BMC Genomics">
        <title>Comparison of environmental and isolate Sulfobacillus genomes reveals diverse carbon, sulfur, nitrogen, and hydrogen metabolisms.</title>
        <authorList>
            <person name="Justice N.B."/>
            <person name="Norman A."/>
            <person name="Brown C.T."/>
            <person name="Singh A."/>
            <person name="Thomas B.C."/>
            <person name="Banfield J.F."/>
        </authorList>
    </citation>
    <scope>NUCLEOTIDE SEQUENCE [LARGE SCALE GENOMIC DNA]</scope>
    <source>
        <strain evidence="11">AMDSBA4</strain>
    </source>
</reference>
<evidence type="ECO:0000259" key="10">
    <source>
        <dbReference type="Pfam" id="PF01467"/>
    </source>
</evidence>
<keyword evidence="6 9" id="KW-0460">Magnesium</keyword>
<keyword evidence="7 9" id="KW-0173">Coenzyme A biosynthesis</keyword>
<keyword evidence="2 9" id="KW-0808">Transferase</keyword>
<feature type="binding site" evidence="9">
    <location>
        <position position="75"/>
    </location>
    <ligand>
        <name>substrate</name>
    </ligand>
</feature>
<dbReference type="Pfam" id="PF01467">
    <property type="entry name" value="CTP_transf_like"/>
    <property type="match status" value="1"/>
</dbReference>
<proteinExistence type="inferred from homology"/>
<dbReference type="EC" id="2.7.7.3" evidence="9"/>
<dbReference type="PANTHER" id="PTHR21342">
    <property type="entry name" value="PHOSPHOPANTETHEINE ADENYLYLTRANSFERASE"/>
    <property type="match status" value="1"/>
</dbReference>
<evidence type="ECO:0000256" key="2">
    <source>
        <dbReference type="ARBA" id="ARBA00022679"/>
    </source>
</evidence>
<keyword evidence="4 9" id="KW-0547">Nucleotide-binding</keyword>
<evidence type="ECO:0000256" key="7">
    <source>
        <dbReference type="ARBA" id="ARBA00022993"/>
    </source>
</evidence>
<evidence type="ECO:0000256" key="4">
    <source>
        <dbReference type="ARBA" id="ARBA00022741"/>
    </source>
</evidence>
<feature type="binding site" evidence="9">
    <location>
        <position position="19"/>
    </location>
    <ligand>
        <name>ATP</name>
        <dbReference type="ChEBI" id="CHEBI:30616"/>
    </ligand>
</feature>
<feature type="binding site" evidence="9">
    <location>
        <begin position="90"/>
        <end position="92"/>
    </location>
    <ligand>
        <name>ATP</name>
        <dbReference type="ChEBI" id="CHEBI:30616"/>
    </ligand>
</feature>
<dbReference type="Proteomes" id="UP000242972">
    <property type="component" value="Unassembled WGS sequence"/>
</dbReference>
<dbReference type="UniPathway" id="UPA00241">
    <property type="reaction ID" value="UER00355"/>
</dbReference>
<evidence type="ECO:0000313" key="12">
    <source>
        <dbReference type="Proteomes" id="UP000242972"/>
    </source>
</evidence>
<dbReference type="InterPro" id="IPR004821">
    <property type="entry name" value="Cyt_trans-like"/>
</dbReference>
<dbReference type="AlphaFoldDB" id="A0A2T2XJQ8"/>
<dbReference type="InterPro" id="IPR001980">
    <property type="entry name" value="PPAT"/>
</dbReference>
<dbReference type="PANTHER" id="PTHR21342:SF1">
    <property type="entry name" value="PHOSPHOPANTETHEINE ADENYLYLTRANSFERASE"/>
    <property type="match status" value="1"/>
</dbReference>
<dbReference type="NCBIfam" id="TIGR00125">
    <property type="entry name" value="cyt_tran_rel"/>
    <property type="match status" value="1"/>
</dbReference>
<comment type="similarity">
    <text evidence="9">Belongs to the bacterial CoaD family.</text>
</comment>
<dbReference type="GO" id="GO:0004595">
    <property type="term" value="F:pantetheine-phosphate adenylyltransferase activity"/>
    <property type="evidence" value="ECO:0007669"/>
    <property type="project" value="UniProtKB-UniRule"/>
</dbReference>
<dbReference type="InterPro" id="IPR014729">
    <property type="entry name" value="Rossmann-like_a/b/a_fold"/>
</dbReference>
<dbReference type="GO" id="GO:0005524">
    <property type="term" value="F:ATP binding"/>
    <property type="evidence" value="ECO:0007669"/>
    <property type="project" value="UniProtKB-KW"/>
</dbReference>
<protein>
    <recommendedName>
        <fullName evidence="9">Phosphopantetheine adenylyltransferase</fullName>
        <ecNumber evidence="9">2.7.7.3</ecNumber>
    </recommendedName>
    <alternativeName>
        <fullName evidence="9">Dephospho-CoA pyrophosphorylase</fullName>
    </alternativeName>
    <alternativeName>
        <fullName evidence="9">Pantetheine-phosphate adenylyltransferase</fullName>
        <shortName evidence="9">PPAT</shortName>
    </alternativeName>
</protein>
<feature type="binding site" evidence="9">
    <location>
        <begin position="11"/>
        <end position="12"/>
    </location>
    <ligand>
        <name>ATP</name>
        <dbReference type="ChEBI" id="CHEBI:30616"/>
    </ligand>
</feature>
<keyword evidence="1 9" id="KW-0963">Cytoplasm</keyword>
<dbReference type="HAMAP" id="MF_00151">
    <property type="entry name" value="PPAT_bact"/>
    <property type="match status" value="1"/>
</dbReference>
<dbReference type="PRINTS" id="PR01020">
    <property type="entry name" value="LPSBIOSNTHSS"/>
</dbReference>
<gene>
    <name evidence="9" type="primary">coaD</name>
    <name evidence="11" type="ORF">C7B46_04215</name>
</gene>
<accession>A0A2T2XJQ8</accession>
<evidence type="ECO:0000256" key="5">
    <source>
        <dbReference type="ARBA" id="ARBA00022840"/>
    </source>
</evidence>
<feature type="binding site" evidence="9">
    <location>
        <position position="89"/>
    </location>
    <ligand>
        <name>substrate</name>
    </ligand>
</feature>
<dbReference type="GO" id="GO:0005737">
    <property type="term" value="C:cytoplasm"/>
    <property type="evidence" value="ECO:0007669"/>
    <property type="project" value="UniProtKB-SubCell"/>
</dbReference>
<evidence type="ECO:0000256" key="8">
    <source>
        <dbReference type="ARBA" id="ARBA00029346"/>
    </source>
</evidence>
<feature type="binding site" evidence="9">
    <location>
        <begin position="125"/>
        <end position="131"/>
    </location>
    <ligand>
        <name>ATP</name>
        <dbReference type="ChEBI" id="CHEBI:30616"/>
    </ligand>
</feature>
<comment type="function">
    <text evidence="9">Reversibly transfers an adenylyl group from ATP to 4'-phosphopantetheine, yielding dephospho-CoA (dPCoA) and pyrophosphate.</text>
</comment>
<comment type="catalytic activity">
    <reaction evidence="8 9">
        <text>(R)-4'-phosphopantetheine + ATP + H(+) = 3'-dephospho-CoA + diphosphate</text>
        <dbReference type="Rhea" id="RHEA:19801"/>
        <dbReference type="ChEBI" id="CHEBI:15378"/>
        <dbReference type="ChEBI" id="CHEBI:30616"/>
        <dbReference type="ChEBI" id="CHEBI:33019"/>
        <dbReference type="ChEBI" id="CHEBI:57328"/>
        <dbReference type="ChEBI" id="CHEBI:61723"/>
        <dbReference type="EC" id="2.7.7.3"/>
    </reaction>
</comment>
<name>A0A2T2XJQ8_9FIRM</name>
<dbReference type="Gene3D" id="3.40.50.620">
    <property type="entry name" value="HUPs"/>
    <property type="match status" value="1"/>
</dbReference>
<feature type="binding site" evidence="9">
    <location>
        <position position="11"/>
    </location>
    <ligand>
        <name>substrate</name>
    </ligand>
</feature>
<evidence type="ECO:0000256" key="9">
    <source>
        <dbReference type="HAMAP-Rule" id="MF_00151"/>
    </source>
</evidence>
<dbReference type="SUPFAM" id="SSF52374">
    <property type="entry name" value="Nucleotidylyl transferase"/>
    <property type="match status" value="1"/>
</dbReference>
<comment type="cofactor">
    <cofactor evidence="9">
        <name>Mg(2+)</name>
        <dbReference type="ChEBI" id="CHEBI:18420"/>
    </cofactor>
</comment>
<feature type="domain" description="Cytidyltransferase-like" evidence="10">
    <location>
        <begin position="7"/>
        <end position="135"/>
    </location>
</feature>
<dbReference type="CDD" id="cd02163">
    <property type="entry name" value="PPAT"/>
    <property type="match status" value="1"/>
</dbReference>
<comment type="pathway">
    <text evidence="9">Cofactor biosynthesis; coenzyme A biosynthesis; CoA from (R)-pantothenate: step 4/5.</text>
</comment>